<evidence type="ECO:0000313" key="1">
    <source>
        <dbReference type="EMBL" id="KAL5104228.1"/>
    </source>
</evidence>
<evidence type="ECO:0000313" key="5">
    <source>
        <dbReference type="Proteomes" id="UP001651158"/>
    </source>
</evidence>
<proteinExistence type="predicted"/>
<dbReference type="EMBL" id="JAKROA010000013">
    <property type="protein sequence ID" value="KAL5104334.1"/>
    <property type="molecule type" value="Genomic_DNA"/>
</dbReference>
<dbReference type="EMBL" id="JAKROA010000013">
    <property type="protein sequence ID" value="KAL5104371.1"/>
    <property type="molecule type" value="Genomic_DNA"/>
</dbReference>
<reference evidence="2" key="2">
    <citation type="submission" date="2024-12" db="EMBL/GenBank/DDBJ databases">
        <authorList>
            <person name="Estrada K."/>
            <person name="Bobes R.J."/>
            <person name="Sanchez-Flores A."/>
            <person name="Laclette J.P."/>
        </authorList>
    </citation>
    <scope>NUCLEOTIDE SEQUENCE</scope>
    <source>
        <strain evidence="2">WFUcys</strain>
        <tissue evidence="2">Peritoneal cavity of infected mice</tissue>
    </source>
</reference>
<accession>A0ABR4Q418</accession>
<organism evidence="2 5">
    <name type="scientific">Taenia crassiceps</name>
    <dbReference type="NCBI Taxonomy" id="6207"/>
    <lineage>
        <taxon>Eukaryota</taxon>
        <taxon>Metazoa</taxon>
        <taxon>Spiralia</taxon>
        <taxon>Lophotrochozoa</taxon>
        <taxon>Platyhelminthes</taxon>
        <taxon>Cestoda</taxon>
        <taxon>Eucestoda</taxon>
        <taxon>Cyclophyllidea</taxon>
        <taxon>Taeniidae</taxon>
        <taxon>Taenia</taxon>
    </lineage>
</organism>
<name>A0ABR4Q418_9CEST</name>
<dbReference type="EMBL" id="JAKROA010000013">
    <property type="protein sequence ID" value="KAL5104228.1"/>
    <property type="molecule type" value="Genomic_DNA"/>
</dbReference>
<comment type="caution">
    <text evidence="2">The sequence shown here is derived from an EMBL/GenBank/DDBJ whole genome shotgun (WGS) entry which is preliminary data.</text>
</comment>
<reference evidence="2 5" key="1">
    <citation type="journal article" date="2022" name="Front. Cell. Infect. Microbiol.">
        <title>The Genomes of Two Strains of Taenia crassiceps the Animal Model for the Study of Human Cysticercosis.</title>
        <authorList>
            <person name="Bobes R.J."/>
            <person name="Estrada K."/>
            <person name="Rios-Valencia D.G."/>
            <person name="Calderon-Gallegos A."/>
            <person name="de la Torre P."/>
            <person name="Carrero J.C."/>
            <person name="Sanchez-Flores A."/>
            <person name="Laclette J.P."/>
        </authorList>
    </citation>
    <scope>NUCLEOTIDE SEQUENCE [LARGE SCALE GENOMIC DNA]</scope>
    <source>
        <strain evidence="2">WFUcys</strain>
    </source>
</reference>
<sequence>MHPHAMYHPKQITPFITTHVFVQFASLCITPYQRRIVAAFSARKRVRASSRRMAQLLCPASDAQRLRGHIHAKPNLRLCDCKARKCHPPQVTSTYNKADPMFHGFRSTFV</sequence>
<evidence type="ECO:0000313" key="4">
    <source>
        <dbReference type="EMBL" id="KAL5104371.1"/>
    </source>
</evidence>
<dbReference type="EMBL" id="JAKROA010000013">
    <property type="protein sequence ID" value="KAL5104327.1"/>
    <property type="molecule type" value="Genomic_DNA"/>
</dbReference>
<gene>
    <name evidence="1" type="ORF">TcWFU_002597</name>
    <name evidence="2" type="ORF">TcWFU_007920</name>
    <name evidence="3" type="ORF">TcWFU_008249</name>
    <name evidence="4" type="ORF">TcWFU_009944</name>
</gene>
<evidence type="ECO:0000313" key="2">
    <source>
        <dbReference type="EMBL" id="KAL5104327.1"/>
    </source>
</evidence>
<evidence type="ECO:0000313" key="3">
    <source>
        <dbReference type="EMBL" id="KAL5104334.1"/>
    </source>
</evidence>
<keyword evidence="5" id="KW-1185">Reference proteome</keyword>
<protein>
    <submittedName>
        <fullName evidence="2">Uncharacterized protein</fullName>
    </submittedName>
</protein>
<dbReference type="Proteomes" id="UP001651158">
    <property type="component" value="Unassembled WGS sequence"/>
</dbReference>